<dbReference type="GO" id="GO:0009279">
    <property type="term" value="C:cell outer membrane"/>
    <property type="evidence" value="ECO:0007669"/>
    <property type="project" value="TreeGrafter"/>
</dbReference>
<feature type="transmembrane region" description="Helical" evidence="2">
    <location>
        <begin position="12"/>
        <end position="34"/>
    </location>
</feature>
<keyword evidence="1" id="KW-0732">Signal</keyword>
<dbReference type="RefSeq" id="WP_119356518.1">
    <property type="nucleotide sequence ID" value="NZ_BJXM01000006.1"/>
</dbReference>
<dbReference type="PANTHER" id="PTHR36504:SF1">
    <property type="entry name" value="LIPOPOLYSACCHARIDE EXPORT SYSTEM PROTEIN LPTA"/>
    <property type="match status" value="1"/>
</dbReference>
<accession>A0A399FDW3</accession>
<keyword evidence="2" id="KW-1133">Transmembrane helix</keyword>
<keyword evidence="4" id="KW-1185">Reference proteome</keyword>
<reference evidence="3 4" key="1">
    <citation type="submission" date="2018-08" db="EMBL/GenBank/DDBJ databases">
        <title>Meiothermus granaticius genome AF-68 sequencing project.</title>
        <authorList>
            <person name="Da Costa M.S."/>
            <person name="Albuquerque L."/>
            <person name="Raposo P."/>
            <person name="Froufe H.J.C."/>
            <person name="Barroso C.S."/>
            <person name="Egas C."/>
        </authorList>
    </citation>
    <scope>NUCLEOTIDE SEQUENCE [LARGE SCALE GENOMIC DNA]</scope>
    <source>
        <strain evidence="3 4">AF-68</strain>
    </source>
</reference>
<evidence type="ECO:0000313" key="3">
    <source>
        <dbReference type="EMBL" id="RIH93051.1"/>
    </source>
</evidence>
<evidence type="ECO:0000313" key="4">
    <source>
        <dbReference type="Proteomes" id="UP000266178"/>
    </source>
</evidence>
<dbReference type="Proteomes" id="UP000266178">
    <property type="component" value="Unassembled WGS sequence"/>
</dbReference>
<dbReference type="OrthoDB" id="30488at2"/>
<comment type="caution">
    <text evidence="3">The sequence shown here is derived from an EMBL/GenBank/DDBJ whole genome shotgun (WGS) entry which is preliminary data.</text>
</comment>
<gene>
    <name evidence="3" type="primary">lptA_1</name>
    <name evidence="3" type="ORF">Mgrana_01010</name>
</gene>
<dbReference type="PANTHER" id="PTHR36504">
    <property type="entry name" value="LIPOPOLYSACCHARIDE EXPORT SYSTEM PROTEIN LPTA"/>
    <property type="match status" value="1"/>
</dbReference>
<dbReference type="EMBL" id="QWLB01000010">
    <property type="protein sequence ID" value="RIH93051.1"/>
    <property type="molecule type" value="Genomic_DNA"/>
</dbReference>
<keyword evidence="2" id="KW-0472">Membrane</keyword>
<dbReference type="AlphaFoldDB" id="A0A399FDW3"/>
<evidence type="ECO:0000256" key="1">
    <source>
        <dbReference type="ARBA" id="ARBA00022729"/>
    </source>
</evidence>
<name>A0A399FDW3_9DEIN</name>
<sequence>MQQQKAGGEKRGARAWLFPARALALGSLLLMWVWAQQAGPPPDQGQDTLDPFAPTATLERKGKTITAIKTSPDDQGVSQIEERDLIVGKLEQLDPLMVGGKAVRMNDTTQMAKGLKVGEGVTVEYVKDEDHPDQTPLARRVYAGERKGAVLQRFVFYDPAPFRVNVRFGKDAQAFGALALVEKIKDGGETVQLDGGSASYNEAEDRLEIQPKAAPKAVEVRQGKSTVYGSRLEYDNDTGEASILGPNEISRSGDKPLKGQSQRMVYNVDDETLRMFGEIKLEQNGRTTLASSALVREKDGVAYLFGSDKDPVVSTDKNGTAKGRRIRYNLDTGDVVVEQPAGSEFNDQ</sequence>
<keyword evidence="2" id="KW-0812">Transmembrane</keyword>
<dbReference type="GO" id="GO:0030288">
    <property type="term" value="C:outer membrane-bounded periplasmic space"/>
    <property type="evidence" value="ECO:0007669"/>
    <property type="project" value="TreeGrafter"/>
</dbReference>
<dbReference type="InterPro" id="IPR052037">
    <property type="entry name" value="LPS_export_LptA"/>
</dbReference>
<organism evidence="3 4">
    <name type="scientific">Meiothermus granaticius NBRC 107808</name>
    <dbReference type="NCBI Taxonomy" id="1227551"/>
    <lineage>
        <taxon>Bacteria</taxon>
        <taxon>Thermotogati</taxon>
        <taxon>Deinococcota</taxon>
        <taxon>Deinococci</taxon>
        <taxon>Thermales</taxon>
        <taxon>Thermaceae</taxon>
        <taxon>Meiothermus</taxon>
    </lineage>
</organism>
<dbReference type="Gene3D" id="2.60.450.10">
    <property type="entry name" value="Lipopolysaccharide (LPS) transport protein A like domain"/>
    <property type="match status" value="1"/>
</dbReference>
<protein>
    <submittedName>
        <fullName evidence="3">Lipopolysaccharide export system protein LptA</fullName>
    </submittedName>
</protein>
<evidence type="ECO:0000256" key="2">
    <source>
        <dbReference type="SAM" id="Phobius"/>
    </source>
</evidence>
<proteinExistence type="predicted"/>
<dbReference type="GO" id="GO:0017089">
    <property type="term" value="F:glycolipid transfer activity"/>
    <property type="evidence" value="ECO:0007669"/>
    <property type="project" value="TreeGrafter"/>
</dbReference>
<dbReference type="GO" id="GO:0015920">
    <property type="term" value="P:lipopolysaccharide transport"/>
    <property type="evidence" value="ECO:0007669"/>
    <property type="project" value="TreeGrafter"/>
</dbReference>